<dbReference type="Pfam" id="PF04023">
    <property type="entry name" value="FeoA"/>
    <property type="match status" value="1"/>
</dbReference>
<dbReference type="RefSeq" id="WP_115752802.1">
    <property type="nucleotide sequence ID" value="NZ_LARY01000002.1"/>
</dbReference>
<dbReference type="SMART" id="SM00899">
    <property type="entry name" value="FeoA"/>
    <property type="match status" value="1"/>
</dbReference>
<dbReference type="InterPro" id="IPR038157">
    <property type="entry name" value="FeoA_core_dom"/>
</dbReference>
<dbReference type="PANTHER" id="PTHR42954">
    <property type="entry name" value="FE(2+) TRANSPORT PROTEIN A"/>
    <property type="match status" value="1"/>
</dbReference>
<protein>
    <submittedName>
        <fullName evidence="3">Iron transporter FeoA</fullName>
    </submittedName>
</protein>
<dbReference type="SUPFAM" id="SSF50037">
    <property type="entry name" value="C-terminal domain of transcriptional repressors"/>
    <property type="match status" value="1"/>
</dbReference>
<dbReference type="InterPro" id="IPR052713">
    <property type="entry name" value="FeoA"/>
</dbReference>
<keyword evidence="1" id="KW-0408">Iron</keyword>
<name>A0A3D8TSB6_9LIST</name>
<feature type="domain" description="Ferrous iron transporter FeoA-like" evidence="2">
    <location>
        <begin position="1"/>
        <end position="74"/>
    </location>
</feature>
<evidence type="ECO:0000313" key="4">
    <source>
        <dbReference type="Proteomes" id="UP000257055"/>
    </source>
</evidence>
<evidence type="ECO:0000259" key="2">
    <source>
        <dbReference type="SMART" id="SM00899"/>
    </source>
</evidence>
<dbReference type="Gene3D" id="2.30.30.90">
    <property type="match status" value="1"/>
</dbReference>
<evidence type="ECO:0000313" key="3">
    <source>
        <dbReference type="EMBL" id="RDX00566.1"/>
    </source>
</evidence>
<comment type="caution">
    <text evidence="3">The sequence shown here is derived from an EMBL/GenBank/DDBJ whole genome shotgun (WGS) entry which is preliminary data.</text>
</comment>
<dbReference type="PANTHER" id="PTHR42954:SF1">
    <property type="entry name" value="FERROUS IRON TRANSPORTER FEOA DOMAIN-CONTAINING PROTEIN"/>
    <property type="match status" value="1"/>
</dbReference>
<proteinExistence type="predicted"/>
<dbReference type="InterPro" id="IPR007167">
    <property type="entry name" value="Fe-transptr_FeoA-like"/>
</dbReference>
<dbReference type="InterPro" id="IPR008988">
    <property type="entry name" value="Transcriptional_repressor_C"/>
</dbReference>
<reference evidence="4" key="1">
    <citation type="submission" date="2015-04" db="EMBL/GenBank/DDBJ databases">
        <authorList>
            <person name="Schardt J."/>
            <person name="Mueller-Herbst S."/>
            <person name="Scherer S."/>
            <person name="Huptas C."/>
        </authorList>
    </citation>
    <scope>NUCLEOTIDE SEQUENCE [LARGE SCALE GENOMIC DNA]</scope>
    <source>
        <strain evidence="4">Kiel-L1</strain>
    </source>
</reference>
<dbReference type="Proteomes" id="UP000257055">
    <property type="component" value="Unassembled WGS sequence"/>
</dbReference>
<organism evidence="3 4">
    <name type="scientific">Listeria kieliensis</name>
    <dbReference type="NCBI Taxonomy" id="1621700"/>
    <lineage>
        <taxon>Bacteria</taxon>
        <taxon>Bacillati</taxon>
        <taxon>Bacillota</taxon>
        <taxon>Bacilli</taxon>
        <taxon>Bacillales</taxon>
        <taxon>Listeriaceae</taxon>
        <taxon>Listeria</taxon>
    </lineage>
</organism>
<evidence type="ECO:0000256" key="1">
    <source>
        <dbReference type="ARBA" id="ARBA00023004"/>
    </source>
</evidence>
<sequence>MQLNEAAVGDHVTITHLNISSDLLKKRLLALGCVEGCELCIKQKGFFRGPCTFETKGQHISIRNCDACEIMVELHGK</sequence>
<dbReference type="AlphaFoldDB" id="A0A3D8TSB6"/>
<keyword evidence="4" id="KW-1185">Reference proteome</keyword>
<accession>A0A3D8TSB6</accession>
<gene>
    <name evidence="3" type="ORF">UR08_06090</name>
</gene>
<dbReference type="GO" id="GO:0046914">
    <property type="term" value="F:transition metal ion binding"/>
    <property type="evidence" value="ECO:0007669"/>
    <property type="project" value="InterPro"/>
</dbReference>
<dbReference type="EMBL" id="LARY01000002">
    <property type="protein sequence ID" value="RDX00566.1"/>
    <property type="molecule type" value="Genomic_DNA"/>
</dbReference>